<evidence type="ECO:0000313" key="1">
    <source>
        <dbReference type="EMBL" id="MBB6217818.1"/>
    </source>
</evidence>
<evidence type="ECO:0008006" key="3">
    <source>
        <dbReference type="Google" id="ProtNLM"/>
    </source>
</evidence>
<evidence type="ECO:0000313" key="2">
    <source>
        <dbReference type="Proteomes" id="UP000579281"/>
    </source>
</evidence>
<sequence length="168" mass="19046">MKVNIKEVISGQKGSINFEISEKITDMFCFGDEVTFITPITLKAEVMKIDHKLFISGSVEGTAEFVCARCLKGFQKEIKEKVYGQLIDNEDEEEEMDECYSIEEELIDTSEIIHDVLVTSFPMKILCDENCKGLCSVCGKDLNVDECNCNIEEIDPRLAKLKDLLQQD</sequence>
<dbReference type="PANTHER" id="PTHR34374:SF1">
    <property type="entry name" value="LARGE RIBOSOMAL RNA SUBUNIT ACCUMULATION PROTEIN YCED HOMOLOG 1, CHLOROPLASTIC"/>
    <property type="match status" value="1"/>
</dbReference>
<dbReference type="EMBL" id="JACHEN010000028">
    <property type="protein sequence ID" value="MBB6217818.1"/>
    <property type="molecule type" value="Genomic_DNA"/>
</dbReference>
<dbReference type="RefSeq" id="WP_184312327.1">
    <property type="nucleotide sequence ID" value="NZ_JACHEN010000028.1"/>
</dbReference>
<organism evidence="1 2">
    <name type="scientific">Anaerosolibacter carboniphilus</name>
    <dbReference type="NCBI Taxonomy" id="1417629"/>
    <lineage>
        <taxon>Bacteria</taxon>
        <taxon>Bacillati</taxon>
        <taxon>Bacillota</taxon>
        <taxon>Clostridia</taxon>
        <taxon>Peptostreptococcales</taxon>
        <taxon>Thermotaleaceae</taxon>
        <taxon>Anaerosolibacter</taxon>
    </lineage>
</organism>
<dbReference type="AlphaFoldDB" id="A0A841KZR4"/>
<accession>A0A841KZR4</accession>
<dbReference type="Proteomes" id="UP000579281">
    <property type="component" value="Unassembled WGS sequence"/>
</dbReference>
<name>A0A841KZR4_9FIRM</name>
<reference evidence="1 2" key="1">
    <citation type="submission" date="2020-08" db="EMBL/GenBank/DDBJ databases">
        <title>Genomic Encyclopedia of Type Strains, Phase IV (KMG-IV): sequencing the most valuable type-strain genomes for metagenomic binning, comparative biology and taxonomic classification.</title>
        <authorList>
            <person name="Goeker M."/>
        </authorList>
    </citation>
    <scope>NUCLEOTIDE SEQUENCE [LARGE SCALE GENOMIC DNA]</scope>
    <source>
        <strain evidence="1 2">DSM 103526</strain>
    </source>
</reference>
<comment type="caution">
    <text evidence="1">The sequence shown here is derived from an EMBL/GenBank/DDBJ whole genome shotgun (WGS) entry which is preliminary data.</text>
</comment>
<dbReference type="PANTHER" id="PTHR34374">
    <property type="entry name" value="LARGE RIBOSOMAL RNA SUBUNIT ACCUMULATION PROTEIN YCED HOMOLOG 1, CHLOROPLASTIC"/>
    <property type="match status" value="1"/>
</dbReference>
<gene>
    <name evidence="1" type="ORF">HNQ80_003941</name>
</gene>
<dbReference type="Pfam" id="PF02620">
    <property type="entry name" value="YceD"/>
    <property type="match status" value="1"/>
</dbReference>
<proteinExistence type="predicted"/>
<protein>
    <recommendedName>
        <fullName evidence="3">DUF177 domain-containing protein</fullName>
    </recommendedName>
</protein>
<keyword evidence="2" id="KW-1185">Reference proteome</keyword>
<dbReference type="InterPro" id="IPR003772">
    <property type="entry name" value="YceD"/>
</dbReference>